<sequence>MTDLTPHPERDVLTGIEPISIIDEMQRSYLDYAMSVIVSRALPDVRDGLKPVHRRILHAMNEMGLSFNKSYRKSAGVVGEVMGKFHPHGDASIYDALVRMAQDFSLRNPLIDGQGNFGSVDGDPPAAMRYTECRLEKVSEELLADIDKDTVDFQDNYDGREREPVVLPARFPNLLVNGSGGIAVGMATNIPPHNLGEVVDGCIALIDNPDITLDEIIQIIPGPDFPTGGIILGHSGIRLAYETGRGSIIMRAKVDIEEIRNGRQAIIVSEIPYQVNKATMIEKMAELVRDKRIEGISDLRDESDRDGYRVVIELKKDAVAEIVLNQLYRYTPLQTSFGCNMVALNGGKPEQMTLLDMLRAFVSFREDVVSRRTKYLLRKARERAHVLVGLALAVANIDEIIALIRKAPDPQTARTQLMERRWPAFDVAPLIKLIDDPRHIIHEDGTYNLSEEQARAILELRLQRLTALGRDEIADELNKIGVDITDYLDILASRLRIMGIVKDELRTLREEFATPRRTVFGFGSAEMDSEDLIAPEDMVVTVSHSGYIKRVPLNTYRAQRRGGKGRSGMSTKDEDFVTRLFVVNTHTPVLFFSSRGIVYKEKVWRLPLGTPQSRGRALINLLPLQQGERITTIMPLPEDEASWSALDIMFATTRGTVRRNKLSDFVQVNRNGKIAMKLDEEGDEILSVETCTEHDDVVLTTANGQCIRFPVVEVRVFAGRNSVGVRGINLANGDKVISMTLLEHVEATSVERSAYVKRLINERRAAGADAEDIMNLDEEDGESETELTDERYAELKAREQMLLTVSEFGYGKRSSSYEFRISGRGGKGIRATDPSKTAEIGKLVAAFPVKAQDQIMLVSDGGQLIRVPVDGIRIAGRSTKGVTIFNTAEGEKVVSVERISESEDDDNPLDNEAEKHSDIVDVSTEK</sequence>
<protein>
    <recommendedName>
        <fullName evidence="8">DNA gyrase subunit A</fullName>
        <ecNumber evidence="8">5.6.2.2</ecNumber>
    </recommendedName>
</protein>
<dbReference type="RefSeq" id="WP_004861954.1">
    <property type="nucleotide sequence ID" value="NZ_CADEAE010000004.1"/>
</dbReference>
<evidence type="ECO:0000256" key="6">
    <source>
        <dbReference type="ARBA" id="ARBA00023125"/>
    </source>
</evidence>
<evidence type="ECO:0000313" key="12">
    <source>
        <dbReference type="EMBL" id="EJF90882.1"/>
    </source>
</evidence>
<dbReference type="FunFam" id="3.30.1360.40:FF:000002">
    <property type="entry name" value="DNA gyrase subunit A"/>
    <property type="match status" value="1"/>
</dbReference>
<dbReference type="NCBIfam" id="NF004044">
    <property type="entry name" value="PRK05561.1"/>
    <property type="match status" value="1"/>
</dbReference>
<dbReference type="GO" id="GO:0009330">
    <property type="term" value="C:DNA topoisomerase type II (double strand cut, ATP-hydrolyzing) complex"/>
    <property type="evidence" value="ECO:0007669"/>
    <property type="project" value="TreeGrafter"/>
</dbReference>
<feature type="compositionally biased region" description="Basic and acidic residues" evidence="10">
    <location>
        <begin position="912"/>
        <end position="926"/>
    </location>
</feature>
<dbReference type="GO" id="GO:0005524">
    <property type="term" value="F:ATP binding"/>
    <property type="evidence" value="ECO:0007669"/>
    <property type="project" value="UniProtKB-UniRule"/>
</dbReference>
<dbReference type="InterPro" id="IPR005743">
    <property type="entry name" value="GyrA"/>
</dbReference>
<comment type="function">
    <text evidence="8">A type II topoisomerase that negatively supercoils closed circular double-stranded (ds) DNA in an ATP-dependent manner to modulate DNA topology and maintain chromosomes in an underwound state. Negative supercoiling favors strand separation, and DNA replication, transcription, recombination and repair, all of which involve strand separation. Also able to catalyze the interconversion of other topological isomers of dsDNA rings, including catenanes and knotted rings. Type II topoisomerases break and join 2 DNA strands simultaneously in an ATP-dependent manner.</text>
</comment>
<keyword evidence="6 8" id="KW-0238">DNA-binding</keyword>
<feature type="active site" description="O-(5'-phospho-DNA)-tyrosine intermediate" evidence="8 9">
    <location>
        <position position="130"/>
    </location>
</feature>
<comment type="miscellaneous">
    <text evidence="8">Few gyrases are as efficient as E.coli at forming negative supercoils. Not all organisms have 2 type II topoisomerases; in organisms with a single type II topoisomerase this enzyme also has to decatenate newly replicated chromosomes.</text>
</comment>
<keyword evidence="4 8" id="KW-0067">ATP-binding</keyword>
<dbReference type="PATRIC" id="fig|1094562.3.peg.88"/>
<dbReference type="GO" id="GO:0006261">
    <property type="term" value="P:DNA-templated DNA replication"/>
    <property type="evidence" value="ECO:0007669"/>
    <property type="project" value="UniProtKB-UniRule"/>
</dbReference>
<evidence type="ECO:0000256" key="3">
    <source>
        <dbReference type="ARBA" id="ARBA00022741"/>
    </source>
</evidence>
<evidence type="ECO:0000256" key="2">
    <source>
        <dbReference type="ARBA" id="ARBA00008263"/>
    </source>
</evidence>
<organism evidence="12 13">
    <name type="scientific">Bartonella vinsonii subsp. arupensis OK-94-513</name>
    <dbReference type="NCBI Taxonomy" id="1094562"/>
    <lineage>
        <taxon>Bacteria</taxon>
        <taxon>Pseudomonadati</taxon>
        <taxon>Pseudomonadota</taxon>
        <taxon>Alphaproteobacteria</taxon>
        <taxon>Hyphomicrobiales</taxon>
        <taxon>Bartonellaceae</taxon>
        <taxon>Bartonella</taxon>
    </lineage>
</organism>
<dbReference type="NCBIfam" id="NF004043">
    <property type="entry name" value="PRK05560.1"/>
    <property type="match status" value="1"/>
</dbReference>
<comment type="subcellular location">
    <subcellularLocation>
        <location evidence="8">Cytoplasm</location>
    </subcellularLocation>
</comment>
<dbReference type="Gene3D" id="3.90.199.10">
    <property type="entry name" value="Topoisomerase II, domain 5"/>
    <property type="match status" value="1"/>
</dbReference>
<evidence type="ECO:0000256" key="9">
    <source>
        <dbReference type="PROSITE-ProRule" id="PRU01384"/>
    </source>
</evidence>
<dbReference type="FunFam" id="3.90.199.10:FF:000001">
    <property type="entry name" value="DNA gyrase subunit A"/>
    <property type="match status" value="1"/>
</dbReference>
<comment type="catalytic activity">
    <reaction evidence="1 8 9">
        <text>ATP-dependent breakage, passage and rejoining of double-stranded DNA.</text>
        <dbReference type="EC" id="5.6.2.2"/>
    </reaction>
</comment>
<dbReference type="SMART" id="SM00434">
    <property type="entry name" value="TOP4c"/>
    <property type="match status" value="1"/>
</dbReference>
<comment type="caution">
    <text evidence="12">The sequence shown here is derived from an EMBL/GenBank/DDBJ whole genome shotgun (WGS) entry which is preliminary data.</text>
</comment>
<dbReference type="HOGENOM" id="CLU_002977_6_1_5"/>
<dbReference type="Gene3D" id="3.30.1360.40">
    <property type="match status" value="1"/>
</dbReference>
<reference evidence="12 13" key="1">
    <citation type="submission" date="2012-03" db="EMBL/GenBank/DDBJ databases">
        <title>The Genome Sequence of Bartonella vinsonii subsp. arupensis OK-94-513.</title>
        <authorList>
            <consortium name="The Broad Institute Genome Sequencing Platform"/>
            <consortium name="The Broad Institute Genome Sequencing Center for Infectious Disease"/>
            <person name="Feldgarden M."/>
            <person name="Kirby J."/>
            <person name="Kosoy M."/>
            <person name="Birtles R."/>
            <person name="Probert W.S."/>
            <person name="Chiaraviglio L."/>
            <person name="Young S.K."/>
            <person name="Zeng Q."/>
            <person name="Gargeya S."/>
            <person name="Fitzgerald M."/>
            <person name="Haas B."/>
            <person name="Abouelleil A."/>
            <person name="Alvarado L."/>
            <person name="Arachchi H.M."/>
            <person name="Berlin A."/>
            <person name="Chapman S.B."/>
            <person name="Gearin G."/>
            <person name="Goldberg J."/>
            <person name="Griggs A."/>
            <person name="Gujja S."/>
            <person name="Hansen M."/>
            <person name="Heiman D."/>
            <person name="Howarth C."/>
            <person name="Larimer J."/>
            <person name="Lui A."/>
            <person name="MacDonald P.J.P."/>
            <person name="McCowen C."/>
            <person name="Montmayeur A."/>
            <person name="Murphy C."/>
            <person name="Neiman D."/>
            <person name="Pearson M."/>
            <person name="Priest M."/>
            <person name="Roberts A."/>
            <person name="Saif S."/>
            <person name="Shea T."/>
            <person name="Sisk P."/>
            <person name="Stolte C."/>
            <person name="Sykes S."/>
            <person name="Wortman J."/>
            <person name="Nusbaum C."/>
            <person name="Birren B."/>
        </authorList>
    </citation>
    <scope>NUCLEOTIDE SEQUENCE [LARGE SCALE GENOMIC DNA]</scope>
    <source>
        <strain evidence="12 13">OK-94-513</strain>
    </source>
</reference>
<comment type="similarity">
    <text evidence="2 8">Belongs to the type II topoisomerase GyrA/ParC subunit family.</text>
</comment>
<evidence type="ECO:0000256" key="7">
    <source>
        <dbReference type="ARBA" id="ARBA00023235"/>
    </source>
</evidence>
<comment type="subunit">
    <text evidence="8">Heterotetramer, composed of two GyrA and two GyrB chains. In the heterotetramer, GyrA contains the active site tyrosine that forms a transient covalent intermediate with DNA, while GyrB binds cofactors and catalyzes ATP hydrolysis.</text>
</comment>
<proteinExistence type="inferred from homology"/>
<dbReference type="SUPFAM" id="SSF101904">
    <property type="entry name" value="GyrA/ParC C-terminal domain-like"/>
    <property type="match status" value="1"/>
</dbReference>
<dbReference type="GO" id="GO:0006265">
    <property type="term" value="P:DNA topological change"/>
    <property type="evidence" value="ECO:0007669"/>
    <property type="project" value="UniProtKB-UniRule"/>
</dbReference>
<dbReference type="PROSITE" id="PS52040">
    <property type="entry name" value="TOPO_IIA"/>
    <property type="match status" value="1"/>
</dbReference>
<feature type="domain" description="Topo IIA-type catalytic" evidence="11">
    <location>
        <begin position="42"/>
        <end position="532"/>
    </location>
</feature>
<keyword evidence="8" id="KW-0963">Cytoplasm</keyword>
<dbReference type="CDD" id="cd00187">
    <property type="entry name" value="TOP4c"/>
    <property type="match status" value="1"/>
</dbReference>
<keyword evidence="3 8" id="KW-0547">Nucleotide-binding</keyword>
<dbReference type="Pfam" id="PF00521">
    <property type="entry name" value="DNA_topoisoIV"/>
    <property type="match status" value="1"/>
</dbReference>
<dbReference type="InterPro" id="IPR002205">
    <property type="entry name" value="Topo_IIA_dom_A"/>
</dbReference>
<evidence type="ECO:0000256" key="4">
    <source>
        <dbReference type="ARBA" id="ARBA00022840"/>
    </source>
</evidence>
<dbReference type="STRING" id="1094562.ME1_00082"/>
<feature type="region of interest" description="Disordered" evidence="10">
    <location>
        <begin position="896"/>
        <end position="926"/>
    </location>
</feature>
<evidence type="ECO:0000256" key="10">
    <source>
        <dbReference type="SAM" id="MobiDB-lite"/>
    </source>
</evidence>
<dbReference type="InterPro" id="IPR050220">
    <property type="entry name" value="Type_II_DNA_Topoisomerases"/>
</dbReference>
<dbReference type="FunFam" id="1.10.268.10:FF:000001">
    <property type="entry name" value="DNA gyrase subunit A"/>
    <property type="match status" value="1"/>
</dbReference>
<dbReference type="GO" id="GO:0034335">
    <property type="term" value="F:DNA negative supercoiling activity"/>
    <property type="evidence" value="ECO:0007669"/>
    <property type="project" value="UniProtKB-ARBA"/>
</dbReference>
<evidence type="ECO:0000256" key="1">
    <source>
        <dbReference type="ARBA" id="ARBA00000185"/>
    </source>
</evidence>
<evidence type="ECO:0000313" key="13">
    <source>
        <dbReference type="Proteomes" id="UP000002304"/>
    </source>
</evidence>
<dbReference type="EMBL" id="AILZ01000002">
    <property type="protein sequence ID" value="EJF90882.1"/>
    <property type="molecule type" value="Genomic_DNA"/>
</dbReference>
<dbReference type="PANTHER" id="PTHR43493">
    <property type="entry name" value="DNA GYRASE/TOPOISOMERASE SUBUNIT A"/>
    <property type="match status" value="1"/>
</dbReference>
<gene>
    <name evidence="8" type="primary">gyrA</name>
    <name evidence="12" type="ORF">ME1_00082</name>
</gene>
<dbReference type="InterPro" id="IPR013757">
    <property type="entry name" value="Topo_IIA_A_a_sf"/>
</dbReference>
<dbReference type="SUPFAM" id="SSF56719">
    <property type="entry name" value="Type II DNA topoisomerase"/>
    <property type="match status" value="1"/>
</dbReference>
<dbReference type="Gene3D" id="1.10.268.10">
    <property type="entry name" value="Topoisomerase, domain 3"/>
    <property type="match status" value="1"/>
</dbReference>
<dbReference type="InterPro" id="IPR013758">
    <property type="entry name" value="Topo_IIA_A/C_ab"/>
</dbReference>
<dbReference type="GO" id="GO:0003677">
    <property type="term" value="F:DNA binding"/>
    <property type="evidence" value="ECO:0007669"/>
    <property type="project" value="UniProtKB-UniRule"/>
</dbReference>
<dbReference type="HAMAP" id="MF_01897">
    <property type="entry name" value="GyrA"/>
    <property type="match status" value="1"/>
</dbReference>
<name>J1K0E3_BARVI</name>
<dbReference type="PANTHER" id="PTHR43493:SF5">
    <property type="entry name" value="DNA GYRASE SUBUNIT A, CHLOROPLASTIC_MITOCHONDRIAL"/>
    <property type="match status" value="1"/>
</dbReference>
<feature type="compositionally biased region" description="Acidic residues" evidence="10">
    <location>
        <begin position="902"/>
        <end position="911"/>
    </location>
</feature>
<dbReference type="GO" id="GO:0005737">
    <property type="term" value="C:cytoplasm"/>
    <property type="evidence" value="ECO:0007669"/>
    <property type="project" value="UniProtKB-SubCell"/>
</dbReference>
<evidence type="ECO:0000256" key="5">
    <source>
        <dbReference type="ARBA" id="ARBA00023029"/>
    </source>
</evidence>
<dbReference type="EC" id="5.6.2.2" evidence="8"/>
<accession>J1K0E3</accession>
<dbReference type="GO" id="GO:0005694">
    <property type="term" value="C:chromosome"/>
    <property type="evidence" value="ECO:0007669"/>
    <property type="project" value="InterPro"/>
</dbReference>
<dbReference type="Gene3D" id="2.120.10.90">
    <property type="entry name" value="DNA gyrase/topoisomerase IV, subunit A, C-terminal"/>
    <property type="match status" value="1"/>
</dbReference>
<keyword evidence="7 8" id="KW-0413">Isomerase</keyword>
<feature type="short sequence motif" description="GyrA-box" evidence="8">
    <location>
        <begin position="559"/>
        <end position="565"/>
    </location>
</feature>
<dbReference type="AlphaFoldDB" id="J1K0E3"/>
<dbReference type="Proteomes" id="UP000002304">
    <property type="component" value="Unassembled WGS sequence"/>
</dbReference>
<dbReference type="NCBIfam" id="TIGR01063">
    <property type="entry name" value="gyrA"/>
    <property type="match status" value="1"/>
</dbReference>
<dbReference type="InterPro" id="IPR013760">
    <property type="entry name" value="Topo_IIA-like_dom_sf"/>
</dbReference>
<keyword evidence="5 8" id="KW-0799">Topoisomerase</keyword>
<evidence type="ECO:0000256" key="8">
    <source>
        <dbReference type="HAMAP-Rule" id="MF_01897"/>
    </source>
</evidence>
<dbReference type="InterPro" id="IPR035516">
    <property type="entry name" value="Gyrase/topoIV_suA_C"/>
</dbReference>
<evidence type="ECO:0000259" key="11">
    <source>
        <dbReference type="PROSITE" id="PS52040"/>
    </source>
</evidence>
<dbReference type="InterPro" id="IPR006691">
    <property type="entry name" value="GyrA/parC_rep"/>
</dbReference>
<dbReference type="Pfam" id="PF03989">
    <property type="entry name" value="DNA_gyraseA_C"/>
    <property type="match status" value="6"/>
</dbReference>